<reference evidence="6" key="1">
    <citation type="submission" date="2020-05" db="EMBL/GenBank/DDBJ databases">
        <authorList>
            <person name="Chiriac C."/>
            <person name="Salcher M."/>
            <person name="Ghai R."/>
            <person name="Kavagutti S V."/>
        </authorList>
    </citation>
    <scope>NUCLEOTIDE SEQUENCE</scope>
</reference>
<gene>
    <name evidence="6" type="ORF">UFOPK1835_01163</name>
</gene>
<dbReference type="EMBL" id="CAEZUP010000046">
    <property type="protein sequence ID" value="CAB4612203.1"/>
    <property type="molecule type" value="Genomic_DNA"/>
</dbReference>
<dbReference type="AlphaFoldDB" id="A0A6J6HI38"/>
<dbReference type="SUPFAM" id="SSF109635">
    <property type="entry name" value="DnaK suppressor protein DksA, alpha-hairpin domain"/>
    <property type="match status" value="1"/>
</dbReference>
<name>A0A6J6HI38_9ZZZZ</name>
<dbReference type="Pfam" id="PF01258">
    <property type="entry name" value="zf-dskA_traR"/>
    <property type="match status" value="1"/>
</dbReference>
<evidence type="ECO:0000256" key="1">
    <source>
        <dbReference type="ARBA" id="ARBA00022723"/>
    </source>
</evidence>
<keyword evidence="4" id="KW-0175">Coiled coil</keyword>
<evidence type="ECO:0000256" key="3">
    <source>
        <dbReference type="ARBA" id="ARBA00022833"/>
    </source>
</evidence>
<keyword evidence="2" id="KW-0863">Zinc-finger</keyword>
<feature type="coiled-coil region" evidence="4">
    <location>
        <begin position="8"/>
        <end position="71"/>
    </location>
</feature>
<accession>A0A6J6HI38</accession>
<dbReference type="SUPFAM" id="SSF57716">
    <property type="entry name" value="Glucocorticoid receptor-like (DNA-binding domain)"/>
    <property type="match status" value="1"/>
</dbReference>
<evidence type="ECO:0000313" key="6">
    <source>
        <dbReference type="EMBL" id="CAB4612203.1"/>
    </source>
</evidence>
<dbReference type="Gene3D" id="1.20.120.910">
    <property type="entry name" value="DksA, coiled-coil domain"/>
    <property type="match status" value="1"/>
</dbReference>
<dbReference type="PROSITE" id="PS51128">
    <property type="entry name" value="ZF_DKSA_2"/>
    <property type="match status" value="1"/>
</dbReference>
<dbReference type="PANTHER" id="PTHR33823">
    <property type="entry name" value="RNA POLYMERASE-BINDING TRANSCRIPTION FACTOR DKSA-RELATED"/>
    <property type="match status" value="1"/>
</dbReference>
<proteinExistence type="predicted"/>
<keyword evidence="3" id="KW-0862">Zinc</keyword>
<evidence type="ECO:0000259" key="5">
    <source>
        <dbReference type="Pfam" id="PF01258"/>
    </source>
</evidence>
<feature type="domain" description="Zinc finger DksA/TraR C4-type" evidence="5">
    <location>
        <begin position="75"/>
        <end position="102"/>
    </location>
</feature>
<dbReference type="PANTHER" id="PTHR33823:SF4">
    <property type="entry name" value="GENERAL STRESS PROTEIN 16O"/>
    <property type="match status" value="1"/>
</dbReference>
<sequence length="106" mass="11683">MTDAESPNEALNDLHERVSDQIEELESRTTTPDTDASFADTAQVTAELDEQRSLTAELRELLDDVERALARLDDGTYGTCEVCGVEIGDERLAELPATRFCIQHAA</sequence>
<keyword evidence="1" id="KW-0479">Metal-binding</keyword>
<evidence type="ECO:0000256" key="4">
    <source>
        <dbReference type="SAM" id="Coils"/>
    </source>
</evidence>
<dbReference type="InterPro" id="IPR037187">
    <property type="entry name" value="DnaK_N"/>
</dbReference>
<dbReference type="InterPro" id="IPR000962">
    <property type="entry name" value="Znf_DskA_TraR"/>
</dbReference>
<dbReference type="GO" id="GO:0008270">
    <property type="term" value="F:zinc ion binding"/>
    <property type="evidence" value="ECO:0007669"/>
    <property type="project" value="UniProtKB-KW"/>
</dbReference>
<protein>
    <submittedName>
        <fullName evidence="6">Unannotated protein</fullName>
    </submittedName>
</protein>
<evidence type="ECO:0000256" key="2">
    <source>
        <dbReference type="ARBA" id="ARBA00022771"/>
    </source>
</evidence>
<organism evidence="6">
    <name type="scientific">freshwater metagenome</name>
    <dbReference type="NCBI Taxonomy" id="449393"/>
    <lineage>
        <taxon>unclassified sequences</taxon>
        <taxon>metagenomes</taxon>
        <taxon>ecological metagenomes</taxon>
    </lineage>
</organism>